<organism evidence="1">
    <name type="scientific">Pandoravirus macleodensis</name>
    <dbReference type="NCBI Taxonomy" id="2107707"/>
    <lineage>
        <taxon>Viruses</taxon>
        <taxon>Pandoravirus</taxon>
    </lineage>
</organism>
<sequence length="350" mass="37593">MINDANSARVANDADNAGPSVSYQDALTLDMQDTIMRRLAVADPQAALNLMSASTAQRMLGQSSARALKALGGVFVDNGASATLGDYVRASIALGAHADPQTAALTQMQWLMMAYARLICSSPRARALVAPLVCETPSLLERFDSFHGTHAYVSAEYVRDWYTWTTNTQPVDAESTLSREWKEAVGSSGRPAPSMQMAIDIMVKRGVEVGCGPGPVRLSGAHFMPVAGFDDTTLARLIASSGASERDITAQDIATWRTVKPAGSLPIVQNVLSCPEAAAVVKQYLSRAVAEHMCKRGRQIETMTPLAFPRFANVFDTRIVFAPTHVDTLLLIAVRSTVIEGLLQEANLPL</sequence>
<protein>
    <submittedName>
        <fullName evidence="1">Uncharacterized protein</fullName>
    </submittedName>
</protein>
<accession>A0A2U7UEI1</accession>
<dbReference type="EMBL" id="MG011691">
    <property type="protein sequence ID" value="AVK76844.1"/>
    <property type="molecule type" value="Genomic_DNA"/>
</dbReference>
<reference evidence="1" key="1">
    <citation type="journal article" date="2018" name="Nat. Commun.">
        <title>Diversity and evolution of the emerging Pandoraviridae family.</title>
        <authorList>
            <person name="Legendre M."/>
            <person name="Fabre E."/>
            <person name="Poirot O."/>
            <person name="Jeudy S."/>
            <person name="Lartigue A."/>
            <person name="Alempic J.M."/>
            <person name="Beucher L."/>
            <person name="Philippe N."/>
            <person name="Bertaux L."/>
            <person name="Christo-Foroux E."/>
            <person name="Labadie K."/>
            <person name="Coute Y."/>
            <person name="Abergel C."/>
            <person name="Claverie J.M."/>
        </authorList>
    </citation>
    <scope>NUCLEOTIDE SEQUENCE [LARGE SCALE GENOMIC DNA]</scope>
    <source>
        <strain evidence="1">Macleodensis</strain>
    </source>
</reference>
<dbReference type="RefSeq" id="YP_009480840.1">
    <property type="nucleotide sequence ID" value="NC_037665.1"/>
</dbReference>
<dbReference type="Proteomes" id="UP000249758">
    <property type="component" value="Segment"/>
</dbReference>
<proteinExistence type="predicted"/>
<dbReference type="GeneID" id="36841299"/>
<gene>
    <name evidence="1" type="ORF">pmac_cds_156</name>
</gene>
<dbReference type="KEGG" id="vg:36841299"/>
<name>A0A2U7UEI1_9VIRU</name>
<evidence type="ECO:0000313" key="1">
    <source>
        <dbReference type="EMBL" id="AVK76844.1"/>
    </source>
</evidence>